<gene>
    <name evidence="2" type="ORF">LTRI10_LOCUS8146</name>
</gene>
<dbReference type="EMBL" id="OZ034814">
    <property type="protein sequence ID" value="CAL1360730.1"/>
    <property type="molecule type" value="Genomic_DNA"/>
</dbReference>
<protein>
    <submittedName>
        <fullName evidence="2">Uncharacterized protein</fullName>
    </submittedName>
</protein>
<dbReference type="Proteomes" id="UP001497516">
    <property type="component" value="Chromosome 10"/>
</dbReference>
<evidence type="ECO:0000256" key="1">
    <source>
        <dbReference type="SAM" id="MobiDB-lite"/>
    </source>
</evidence>
<proteinExistence type="predicted"/>
<organism evidence="2 3">
    <name type="scientific">Linum trigynum</name>
    <dbReference type="NCBI Taxonomy" id="586398"/>
    <lineage>
        <taxon>Eukaryota</taxon>
        <taxon>Viridiplantae</taxon>
        <taxon>Streptophyta</taxon>
        <taxon>Embryophyta</taxon>
        <taxon>Tracheophyta</taxon>
        <taxon>Spermatophyta</taxon>
        <taxon>Magnoliopsida</taxon>
        <taxon>eudicotyledons</taxon>
        <taxon>Gunneridae</taxon>
        <taxon>Pentapetalae</taxon>
        <taxon>rosids</taxon>
        <taxon>fabids</taxon>
        <taxon>Malpighiales</taxon>
        <taxon>Linaceae</taxon>
        <taxon>Linum</taxon>
    </lineage>
</organism>
<evidence type="ECO:0000313" key="3">
    <source>
        <dbReference type="Proteomes" id="UP001497516"/>
    </source>
</evidence>
<reference evidence="2 3" key="1">
    <citation type="submission" date="2024-04" db="EMBL/GenBank/DDBJ databases">
        <authorList>
            <person name="Fracassetti M."/>
        </authorList>
    </citation>
    <scope>NUCLEOTIDE SEQUENCE [LARGE SCALE GENOMIC DNA]</scope>
</reference>
<evidence type="ECO:0000313" key="2">
    <source>
        <dbReference type="EMBL" id="CAL1360730.1"/>
    </source>
</evidence>
<keyword evidence="3" id="KW-1185">Reference proteome</keyword>
<accession>A0AAV2CW35</accession>
<name>A0AAV2CW35_9ROSI</name>
<sequence length="149" mass="14965">MGVRYLRVPDMCKQCKEFGHCEGEVKECKVVQSIKGSELIRAEDMIDEVTWVSKTRASLAGKSNEGGSTLVAGSVSGGSAMAAQTTEGGPVLVVGSTDDSPAPVSGTNEGGLVKGSPVPVAGSSMAEGLAPGVGLGSAGTSTPLHSLSW</sequence>
<feature type="region of interest" description="Disordered" evidence="1">
    <location>
        <begin position="90"/>
        <end position="119"/>
    </location>
</feature>
<dbReference type="AlphaFoldDB" id="A0AAV2CW35"/>